<dbReference type="RefSeq" id="WP_338606539.1">
    <property type="nucleotide sequence ID" value="NZ_AP028679.1"/>
</dbReference>
<accession>A0AAU9F0S5</accession>
<reference evidence="2" key="1">
    <citation type="journal article" date="2023" name="Arch. Microbiol.">
        <title>Desulfoferula mesophilus gen. nov. sp. nov., a mesophilic sulfate-reducing bacterium isolated from a brackish lake sediment.</title>
        <authorList>
            <person name="Watanabe T."/>
            <person name="Yabe T."/>
            <person name="Tsuji J.M."/>
            <person name="Fukui M."/>
        </authorList>
    </citation>
    <scope>NUCLEOTIDE SEQUENCE [LARGE SCALE GENOMIC DNA]</scope>
    <source>
        <strain evidence="2">12FAK</strain>
    </source>
</reference>
<gene>
    <name evidence="1" type="ORF">FAK_19330</name>
</gene>
<dbReference type="EMBL" id="AP028679">
    <property type="protein sequence ID" value="BEQ14867.1"/>
    <property type="molecule type" value="Genomic_DNA"/>
</dbReference>
<sequence length="96" mass="10883">MKAGIIFTGTGPILVLTTYGSFDDEQFVEKLARKGIMKFIAYGLSLELVQKKYGGQFQAIVNDVKQEDDLRVLDYNGHNVFYNFSFKEMGPPITHE</sequence>
<name>A0AAU9F0S5_9BACT</name>
<evidence type="ECO:0000313" key="1">
    <source>
        <dbReference type="EMBL" id="BEQ14867.1"/>
    </source>
</evidence>
<dbReference type="Proteomes" id="UP001366166">
    <property type="component" value="Chromosome"/>
</dbReference>
<protein>
    <submittedName>
        <fullName evidence="1">Uncharacterized protein</fullName>
    </submittedName>
</protein>
<organism evidence="1 2">
    <name type="scientific">Desulfoferula mesophila</name>
    <dbReference type="NCBI Taxonomy" id="3058419"/>
    <lineage>
        <taxon>Bacteria</taxon>
        <taxon>Pseudomonadati</taxon>
        <taxon>Thermodesulfobacteriota</taxon>
        <taxon>Desulfarculia</taxon>
        <taxon>Desulfarculales</taxon>
        <taxon>Desulfarculaceae</taxon>
        <taxon>Desulfoferula</taxon>
    </lineage>
</organism>
<dbReference type="KEGG" id="dmp:FAK_19330"/>
<evidence type="ECO:0000313" key="2">
    <source>
        <dbReference type="Proteomes" id="UP001366166"/>
    </source>
</evidence>
<dbReference type="AlphaFoldDB" id="A0AAU9F0S5"/>
<keyword evidence="2" id="KW-1185">Reference proteome</keyword>
<proteinExistence type="predicted"/>